<protein>
    <recommendedName>
        <fullName evidence="2">Microbial-type PARG catalytic domain-containing protein</fullName>
    </recommendedName>
</protein>
<dbReference type="SUPFAM" id="SSF52949">
    <property type="entry name" value="Macro domain-like"/>
    <property type="match status" value="1"/>
</dbReference>
<dbReference type="PANTHER" id="PTHR35596">
    <property type="entry name" value="DUF2263 DOMAIN-CONTAINING PROTEIN"/>
    <property type="match status" value="1"/>
</dbReference>
<dbReference type="Pfam" id="PF10021">
    <property type="entry name" value="PARG_cat_microb"/>
    <property type="match status" value="1"/>
</dbReference>
<dbReference type="Gene3D" id="3.40.220.10">
    <property type="entry name" value="Leucine Aminopeptidase, subunit E, domain 1"/>
    <property type="match status" value="1"/>
</dbReference>
<dbReference type="InterPro" id="IPR019261">
    <property type="entry name" value="PARG_cat_microbial"/>
</dbReference>
<evidence type="ECO:0000259" key="2">
    <source>
        <dbReference type="Pfam" id="PF10021"/>
    </source>
</evidence>
<dbReference type="Proteomes" id="UP000664521">
    <property type="component" value="Unassembled WGS sequence"/>
</dbReference>
<evidence type="ECO:0000313" key="3">
    <source>
        <dbReference type="EMBL" id="CAF9932941.1"/>
    </source>
</evidence>
<dbReference type="NCBIfam" id="TIGR02452">
    <property type="entry name" value="TIGR02452 family protein"/>
    <property type="match status" value="1"/>
</dbReference>
<keyword evidence="4" id="KW-1185">Reference proteome</keyword>
<dbReference type="InterPro" id="IPR012664">
    <property type="entry name" value="CHP02452"/>
</dbReference>
<proteinExistence type="predicted"/>
<feature type="region of interest" description="Disordered" evidence="1">
    <location>
        <begin position="293"/>
        <end position="314"/>
    </location>
</feature>
<evidence type="ECO:0000313" key="4">
    <source>
        <dbReference type="Proteomes" id="UP000664521"/>
    </source>
</evidence>
<dbReference type="OrthoDB" id="9985428at2759"/>
<evidence type="ECO:0000256" key="1">
    <source>
        <dbReference type="SAM" id="MobiDB-lite"/>
    </source>
</evidence>
<sequence>MAKNSASFTALNKASRAKLARETINQTIPKLLSSDAKARLGVQSSELIINPPAIALARNQDPPCAGPRIRISNTDTLTAAALLQRSKDDPPLSKRSNPRTCILNMASALRPGGGVLNGANSQEEFLCLRTTLYPSLREDYYRLPEVGVVYTPDVLVFRDANCTNLPKSERYFVDVISAAMIRAPDTTEDGTYSDPRDVEAVIQKMRAVMRVIVAKGARRVVLGAWGCGAFSNPVGEVARLWKKTICGVSDSGKAGKMECWTGVEQIVFAITDKKMVEGFEKCFDGLLTEGEETIAGPSEDGRINDEELPNEGSS</sequence>
<gene>
    <name evidence="3" type="ORF">HETSPECPRED_008495</name>
</gene>
<comment type="caution">
    <text evidence="3">The sequence shown here is derived from an EMBL/GenBank/DDBJ whole genome shotgun (WGS) entry which is preliminary data.</text>
</comment>
<dbReference type="PANTHER" id="PTHR35596:SF1">
    <property type="entry name" value="MICROBIAL-TYPE PARG CATALYTIC DOMAIN-CONTAINING PROTEIN"/>
    <property type="match status" value="1"/>
</dbReference>
<dbReference type="EMBL" id="CAJPDS010000065">
    <property type="protein sequence ID" value="CAF9932941.1"/>
    <property type="molecule type" value="Genomic_DNA"/>
</dbReference>
<reference evidence="3" key="1">
    <citation type="submission" date="2021-03" db="EMBL/GenBank/DDBJ databases">
        <authorList>
            <person name="Tagirdzhanova G."/>
        </authorList>
    </citation>
    <scope>NUCLEOTIDE SEQUENCE</scope>
</reference>
<dbReference type="AlphaFoldDB" id="A0A8H3FYE4"/>
<accession>A0A8H3FYE4</accession>
<organism evidence="3 4">
    <name type="scientific">Heterodermia speciosa</name>
    <dbReference type="NCBI Taxonomy" id="116794"/>
    <lineage>
        <taxon>Eukaryota</taxon>
        <taxon>Fungi</taxon>
        <taxon>Dikarya</taxon>
        <taxon>Ascomycota</taxon>
        <taxon>Pezizomycotina</taxon>
        <taxon>Lecanoromycetes</taxon>
        <taxon>OSLEUM clade</taxon>
        <taxon>Lecanoromycetidae</taxon>
        <taxon>Caliciales</taxon>
        <taxon>Physciaceae</taxon>
        <taxon>Heterodermia</taxon>
    </lineage>
</organism>
<name>A0A8H3FYE4_9LECA</name>
<dbReference type="InterPro" id="IPR043472">
    <property type="entry name" value="Macro_dom-like"/>
</dbReference>
<feature type="domain" description="Microbial-type PARG catalytic" evidence="2">
    <location>
        <begin position="66"/>
        <end position="159"/>
    </location>
</feature>